<feature type="transmembrane region" description="Helical" evidence="1">
    <location>
        <begin position="109"/>
        <end position="130"/>
    </location>
</feature>
<dbReference type="OrthoDB" id="9795854at2"/>
<dbReference type="KEGG" id="apel:CA267_015725"/>
<proteinExistence type="predicted"/>
<dbReference type="Pfam" id="PF04246">
    <property type="entry name" value="RseC_MucC"/>
    <property type="match status" value="1"/>
</dbReference>
<evidence type="ECO:0000313" key="3">
    <source>
        <dbReference type="Proteomes" id="UP000219285"/>
    </source>
</evidence>
<accession>A0A6M4MHP3</accession>
<name>A0A6M4MHP3_9ALTE</name>
<organism evidence="2 3">
    <name type="scientific">Alteromonas pelagimontana</name>
    <dbReference type="NCBI Taxonomy" id="1858656"/>
    <lineage>
        <taxon>Bacteria</taxon>
        <taxon>Pseudomonadati</taxon>
        <taxon>Pseudomonadota</taxon>
        <taxon>Gammaproteobacteria</taxon>
        <taxon>Alteromonadales</taxon>
        <taxon>Alteromonadaceae</taxon>
        <taxon>Alteromonas/Salinimonas group</taxon>
        <taxon>Alteromonas</taxon>
    </lineage>
</organism>
<dbReference type="InterPro" id="IPR026268">
    <property type="entry name" value="RseC"/>
</dbReference>
<keyword evidence="3" id="KW-1185">Reference proteome</keyword>
<evidence type="ECO:0000256" key="1">
    <source>
        <dbReference type="SAM" id="Phobius"/>
    </source>
</evidence>
<keyword evidence="1" id="KW-0812">Transmembrane</keyword>
<gene>
    <name evidence="2" type="ORF">CA267_015725</name>
</gene>
<evidence type="ECO:0000313" key="2">
    <source>
        <dbReference type="EMBL" id="QJR82095.1"/>
    </source>
</evidence>
<dbReference type="EMBL" id="CP052766">
    <property type="protein sequence ID" value="QJR82095.1"/>
    <property type="molecule type" value="Genomic_DNA"/>
</dbReference>
<dbReference type="RefSeq" id="WP_075610284.1">
    <property type="nucleotide sequence ID" value="NZ_CP052766.1"/>
</dbReference>
<reference evidence="3" key="1">
    <citation type="submission" date="2014-12" db="EMBL/GenBank/DDBJ databases">
        <title>Complete genome sequence of a multi-drug resistant Klebsiella pneumoniae.</title>
        <authorList>
            <person name="Hua X."/>
            <person name="Chen Q."/>
            <person name="Li X."/>
            <person name="Feng Y."/>
            <person name="Ruan Z."/>
            <person name="Yu Y."/>
        </authorList>
    </citation>
    <scope>NUCLEOTIDE SEQUENCE [LARGE SCALE GENOMIC DNA]</scope>
    <source>
        <strain evidence="3">5.12</strain>
    </source>
</reference>
<dbReference type="PANTHER" id="PTHR35867:SF1">
    <property type="entry name" value="PROTEIN RSEC"/>
    <property type="match status" value="1"/>
</dbReference>
<protein>
    <submittedName>
        <fullName evidence="2">SoxR reducing system RseC family protein</fullName>
    </submittedName>
</protein>
<keyword evidence="1" id="KW-1133">Transmembrane helix</keyword>
<feature type="transmembrane region" description="Helical" evidence="1">
    <location>
        <begin position="74"/>
        <end position="97"/>
    </location>
</feature>
<dbReference type="PIRSF" id="PIRSF004923">
    <property type="entry name" value="RseC"/>
    <property type="match status" value="1"/>
</dbReference>
<sequence>MITETARVVAVDGDKVTLEAAIKSTCSSCQAQANCGSGVISRAMAPKTQQLTVTALFPVSVGDSVKVGIPEAGILAASGWLYLVPLLIFIGCALLLTELLPKIGFNSELWVVAGSIAATMAGFIWISGYLKQFDKRRFQPVIFPLQKHVEASVHTAANKDDAESR</sequence>
<dbReference type="Proteomes" id="UP000219285">
    <property type="component" value="Chromosome"/>
</dbReference>
<dbReference type="InterPro" id="IPR007359">
    <property type="entry name" value="SigmaE_reg_RseC_MucC"/>
</dbReference>
<dbReference type="AlphaFoldDB" id="A0A6M4MHP3"/>
<dbReference type="PANTHER" id="PTHR35867">
    <property type="entry name" value="PROTEIN RSEC"/>
    <property type="match status" value="1"/>
</dbReference>
<keyword evidence="1" id="KW-0472">Membrane</keyword>
<reference evidence="2 3" key="2">
    <citation type="submission" date="2020-04" db="EMBL/GenBank/DDBJ databases">
        <title>Complete genome sequence of Alteromonas pelagimontana 5.12T.</title>
        <authorList>
            <person name="Sinha R.K."/>
            <person name="Krishnan K.P."/>
            <person name="Kurian J.P."/>
        </authorList>
    </citation>
    <scope>NUCLEOTIDE SEQUENCE [LARGE SCALE GENOMIC DNA]</scope>
    <source>
        <strain evidence="2 3">5.12</strain>
    </source>
</reference>